<keyword evidence="4" id="KW-1185">Reference proteome</keyword>
<feature type="compositionally biased region" description="Basic and acidic residues" evidence="1">
    <location>
        <begin position="316"/>
        <end position="330"/>
    </location>
</feature>
<dbReference type="Gene3D" id="3.40.250.10">
    <property type="entry name" value="Rhodanese-like domain"/>
    <property type="match status" value="1"/>
</dbReference>
<feature type="compositionally biased region" description="Basic and acidic residues" evidence="1">
    <location>
        <begin position="80"/>
        <end position="91"/>
    </location>
</feature>
<evidence type="ECO:0000259" key="2">
    <source>
        <dbReference type="PROSITE" id="PS50206"/>
    </source>
</evidence>
<organism evidence="3 4">
    <name type="scientific">Prorocentrum cordatum</name>
    <dbReference type="NCBI Taxonomy" id="2364126"/>
    <lineage>
        <taxon>Eukaryota</taxon>
        <taxon>Sar</taxon>
        <taxon>Alveolata</taxon>
        <taxon>Dinophyceae</taxon>
        <taxon>Prorocentrales</taxon>
        <taxon>Prorocentraceae</taxon>
        <taxon>Prorocentrum</taxon>
    </lineage>
</organism>
<feature type="compositionally biased region" description="Low complexity" evidence="1">
    <location>
        <begin position="126"/>
        <end position="136"/>
    </location>
</feature>
<reference evidence="3" key="1">
    <citation type="submission" date="2023-10" db="EMBL/GenBank/DDBJ databases">
        <authorList>
            <person name="Chen Y."/>
            <person name="Shah S."/>
            <person name="Dougan E. K."/>
            <person name="Thang M."/>
            <person name="Chan C."/>
        </authorList>
    </citation>
    <scope>NUCLEOTIDE SEQUENCE [LARGE SCALE GENOMIC DNA]</scope>
</reference>
<dbReference type="PANTHER" id="PTHR10828:SF38">
    <property type="entry name" value="ARSENICAL-RESISTANCE PROTEIN 2-RELATED"/>
    <property type="match status" value="1"/>
</dbReference>
<feature type="non-terminal residue" evidence="3">
    <location>
        <position position="1"/>
    </location>
</feature>
<feature type="region of interest" description="Disordered" evidence="1">
    <location>
        <begin position="761"/>
        <end position="798"/>
    </location>
</feature>
<evidence type="ECO:0000256" key="1">
    <source>
        <dbReference type="SAM" id="MobiDB-lite"/>
    </source>
</evidence>
<feature type="compositionally biased region" description="Low complexity" evidence="1">
    <location>
        <begin position="331"/>
        <end position="345"/>
    </location>
</feature>
<feature type="compositionally biased region" description="Polar residues" evidence="1">
    <location>
        <begin position="423"/>
        <end position="432"/>
    </location>
</feature>
<dbReference type="SUPFAM" id="SSF52821">
    <property type="entry name" value="Rhodanese/Cell cycle control phosphatase"/>
    <property type="match status" value="1"/>
</dbReference>
<protein>
    <recommendedName>
        <fullName evidence="2">Rhodanese domain-containing protein</fullName>
    </recommendedName>
</protein>
<accession>A0ABN9XEL1</accession>
<feature type="compositionally biased region" description="Low complexity" evidence="1">
    <location>
        <begin position="564"/>
        <end position="579"/>
    </location>
</feature>
<feature type="region of interest" description="Disordered" evidence="1">
    <location>
        <begin position="1049"/>
        <end position="1074"/>
    </location>
</feature>
<dbReference type="SMART" id="SM00450">
    <property type="entry name" value="RHOD"/>
    <property type="match status" value="1"/>
</dbReference>
<feature type="compositionally biased region" description="Basic and acidic residues" evidence="1">
    <location>
        <begin position="380"/>
        <end position="391"/>
    </location>
</feature>
<gene>
    <name evidence="3" type="ORF">PCOR1329_LOCUS75994</name>
</gene>
<evidence type="ECO:0000313" key="4">
    <source>
        <dbReference type="Proteomes" id="UP001189429"/>
    </source>
</evidence>
<feature type="compositionally biased region" description="Polar residues" evidence="1">
    <location>
        <begin position="1052"/>
        <end position="1062"/>
    </location>
</feature>
<dbReference type="Proteomes" id="UP001189429">
    <property type="component" value="Unassembled WGS sequence"/>
</dbReference>
<dbReference type="Pfam" id="PF00581">
    <property type="entry name" value="Rhodanese"/>
    <property type="match status" value="1"/>
</dbReference>
<dbReference type="InterPro" id="IPR036873">
    <property type="entry name" value="Rhodanese-like_dom_sf"/>
</dbReference>
<dbReference type="EMBL" id="CAUYUJ010020409">
    <property type="protein sequence ID" value="CAK0897963.1"/>
    <property type="molecule type" value="Genomic_DNA"/>
</dbReference>
<comment type="caution">
    <text evidence="3">The sequence shown here is derived from an EMBL/GenBank/DDBJ whole genome shotgun (WGS) entry which is preliminary data.</text>
</comment>
<dbReference type="PROSITE" id="PS50206">
    <property type="entry name" value="RHODANESE_3"/>
    <property type="match status" value="1"/>
</dbReference>
<feature type="compositionally biased region" description="Polar residues" evidence="1">
    <location>
        <begin position="521"/>
        <end position="535"/>
    </location>
</feature>
<feature type="region of interest" description="Disordered" evidence="1">
    <location>
        <begin position="1"/>
        <end position="93"/>
    </location>
</feature>
<feature type="compositionally biased region" description="Low complexity" evidence="1">
    <location>
        <begin position="68"/>
        <end position="78"/>
    </location>
</feature>
<name>A0ABN9XEL1_9DINO</name>
<dbReference type="InterPro" id="IPR001763">
    <property type="entry name" value="Rhodanese-like_dom"/>
</dbReference>
<feature type="domain" description="Rhodanese" evidence="2">
    <location>
        <begin position="886"/>
        <end position="991"/>
    </location>
</feature>
<feature type="compositionally biased region" description="Acidic residues" evidence="1">
    <location>
        <begin position="276"/>
        <end position="285"/>
    </location>
</feature>
<dbReference type="PANTHER" id="PTHR10828">
    <property type="entry name" value="M-PHASE INDUCER PHOSPHATASE DUAL SPECIFICITY PHOSPHATASE CDC25"/>
    <property type="match status" value="1"/>
</dbReference>
<sequence>ASEEADLSLPVEDREPDGSGGFGIVPAPVDDAHRRVSTMSTTSQGVKRHSTKSNRGTPAALPRLGLDAPAAEGAAPAGREPPRKSLTKAREAQMQALTATPLDTEVAAASSADRFSRVFADRRSSFRSNSSKSLESLPDRQWKRTFTADSRASSSAGPLLARLHEEEEEDAAGGPSQRPHAAKAPAPFDLTEDPPAIVVSPPLAELSSLRGAQCSPKGPTVKRGSRGGGEPEGRPQFSQLDEPVLYHKESPINFGTLAKRSPSSSSSSSGSGGENDGGDSDDSDGELWCSRGQGQVEVPIWLMEKLKSRGPPGLSAEERRLLDSAQERASRGSSGSAEAAGSSARVEPRPPRGSSFCAPAPELPGISEGEEEAGSPVGVRFEELEGAEAAKRRGGSSGRQPAPKTFGNAGSARTSRNDLAASQRASVRTTTAPVKPQNFFWKIPMPSRKNTVQTGAESLAHLPEEDGSDDEGGRDGAAASSSTGPVLLGSSTSAPPRGSLMRHVGFDEGAGGAAHAAARRPSQSRPGQQGAQRKTSLCLPGGGVPGAVGTLGQLQPPQKRHSRNLLSSNSVGSRGSRRPSALGVFSDGFRAGSSQGLYVLPRDPSASVGHEDSEIVEVRRESVVMSPTMMEGILKCKSLGSRLSQQLAEEVGTHGGEIVLPLFTQKKSNLPHQCTCQVDPLTGHVIHTCMTPKSTRCTNTEVMQSYVCSEWHSKVGTRTRGSFSEECAAFMGSRRGSFGDAPAAEQQPYDVHRKRIRNETVLGMMSRGPAPAKQNVEDDDDDDFEKPDGEEKADGPVGDQLVVSFSSIQNSQKGSHRESFCGDLRLLGGAGGAGSPAHGAGELDGAATPVGAAGMYGDAQVESELGHRFDLLEPEALGAMLLDVEGRERLLIVDVRGRDWVGGHIPSSINLRTSEVTTHPESLLAQCRQNRIQTVIFTCMYSVLRARKCATALEQVQNEEQKSGHAPYRLRVYLLRGGMHAWVNHYVGAELIAADPPEQFLVNFQPEMWSDGGPSQGGLVHVMDALWSSGGQKALTDALTQELSALAAMASRDNSSHTSTIHNSRRPSENDPAA</sequence>
<evidence type="ECO:0000313" key="3">
    <source>
        <dbReference type="EMBL" id="CAK0897963.1"/>
    </source>
</evidence>
<proteinExistence type="predicted"/>
<feature type="region of interest" description="Disordered" evidence="1">
    <location>
        <begin position="119"/>
        <end position="579"/>
    </location>
</feature>
<feature type="compositionally biased region" description="Polar residues" evidence="1">
    <location>
        <begin position="147"/>
        <end position="156"/>
    </location>
</feature>